<evidence type="ECO:0000256" key="6">
    <source>
        <dbReference type="SAM" id="Phobius"/>
    </source>
</evidence>
<proteinExistence type="inferred from homology"/>
<keyword evidence="4 6" id="KW-1133">Transmembrane helix</keyword>
<dbReference type="EMBL" id="DAKRPA010000435">
    <property type="protein sequence ID" value="DAZ92481.1"/>
    <property type="molecule type" value="Genomic_DNA"/>
</dbReference>
<evidence type="ECO:0008006" key="9">
    <source>
        <dbReference type="Google" id="ProtNLM"/>
    </source>
</evidence>
<dbReference type="AlphaFoldDB" id="A0AAV2YFA7"/>
<feature type="transmembrane region" description="Helical" evidence="6">
    <location>
        <begin position="93"/>
        <end position="117"/>
    </location>
</feature>
<evidence type="ECO:0000313" key="8">
    <source>
        <dbReference type="Proteomes" id="UP001146120"/>
    </source>
</evidence>
<evidence type="ECO:0000256" key="2">
    <source>
        <dbReference type="ARBA" id="ARBA00005335"/>
    </source>
</evidence>
<accession>A0AAV2YFA7</accession>
<dbReference type="Pfam" id="PF05255">
    <property type="entry name" value="UPF0220"/>
    <property type="match status" value="1"/>
</dbReference>
<dbReference type="InterPro" id="IPR007919">
    <property type="entry name" value="UPF0220"/>
</dbReference>
<reference evidence="7" key="1">
    <citation type="submission" date="2022-11" db="EMBL/GenBank/DDBJ databases">
        <authorList>
            <person name="Morgan W.R."/>
            <person name="Tartar A."/>
        </authorList>
    </citation>
    <scope>NUCLEOTIDE SEQUENCE</scope>
    <source>
        <strain evidence="7">ARSEF 373</strain>
    </source>
</reference>
<reference evidence="7" key="2">
    <citation type="journal article" date="2023" name="Microbiol Resour">
        <title>Decontamination and Annotation of the Draft Genome Sequence of the Oomycete Lagenidium giganteum ARSEF 373.</title>
        <authorList>
            <person name="Morgan W.R."/>
            <person name="Tartar A."/>
        </authorList>
    </citation>
    <scope>NUCLEOTIDE SEQUENCE</scope>
    <source>
        <strain evidence="7">ARSEF 373</strain>
    </source>
</reference>
<dbReference type="GO" id="GO:0016020">
    <property type="term" value="C:membrane"/>
    <property type="evidence" value="ECO:0007669"/>
    <property type="project" value="UniProtKB-SubCell"/>
</dbReference>
<dbReference type="Proteomes" id="UP001146120">
    <property type="component" value="Unassembled WGS sequence"/>
</dbReference>
<organism evidence="7 8">
    <name type="scientific">Lagenidium giganteum</name>
    <dbReference type="NCBI Taxonomy" id="4803"/>
    <lineage>
        <taxon>Eukaryota</taxon>
        <taxon>Sar</taxon>
        <taxon>Stramenopiles</taxon>
        <taxon>Oomycota</taxon>
        <taxon>Peronosporomycetes</taxon>
        <taxon>Pythiales</taxon>
        <taxon>Pythiaceae</taxon>
    </lineage>
</organism>
<keyword evidence="8" id="KW-1185">Reference proteome</keyword>
<evidence type="ECO:0000256" key="1">
    <source>
        <dbReference type="ARBA" id="ARBA00004141"/>
    </source>
</evidence>
<comment type="subcellular location">
    <subcellularLocation>
        <location evidence="1">Membrane</location>
        <topology evidence="1">Multi-pass membrane protein</topology>
    </subcellularLocation>
</comment>
<keyword evidence="5 6" id="KW-0472">Membrane</keyword>
<comment type="caution">
    <text evidence="7">The sequence shown here is derived from an EMBL/GenBank/DDBJ whole genome shotgun (WGS) entry which is preliminary data.</text>
</comment>
<name>A0AAV2YFA7_9STRA</name>
<evidence type="ECO:0000256" key="3">
    <source>
        <dbReference type="ARBA" id="ARBA00022692"/>
    </source>
</evidence>
<feature type="transmembrane region" description="Helical" evidence="6">
    <location>
        <begin position="52"/>
        <end position="72"/>
    </location>
</feature>
<feature type="transmembrane region" description="Helical" evidence="6">
    <location>
        <begin position="21"/>
        <end position="40"/>
    </location>
</feature>
<evidence type="ECO:0000256" key="5">
    <source>
        <dbReference type="ARBA" id="ARBA00023136"/>
    </source>
</evidence>
<feature type="transmembrane region" description="Helical" evidence="6">
    <location>
        <begin position="129"/>
        <end position="151"/>
    </location>
</feature>
<evidence type="ECO:0000313" key="7">
    <source>
        <dbReference type="EMBL" id="DAZ92481.1"/>
    </source>
</evidence>
<gene>
    <name evidence="7" type="ORF">N0F65_012711</name>
</gene>
<keyword evidence="3 6" id="KW-0812">Transmembrane</keyword>
<comment type="similarity">
    <text evidence="2">Belongs to the UPF0220 family.</text>
</comment>
<dbReference type="PANTHER" id="PTHR13180">
    <property type="entry name" value="SMALL MEMBRANE PROTEIN-RELATED"/>
    <property type="match status" value="1"/>
</dbReference>
<evidence type="ECO:0000256" key="4">
    <source>
        <dbReference type="ARBA" id="ARBA00022989"/>
    </source>
</evidence>
<protein>
    <recommendedName>
        <fullName evidence="9">Transmembrane protein 50B</fullName>
    </recommendedName>
</protein>
<sequence>MKPHILTMGLDAGKTGSYVSGLLFGVGWWIFIDGAAYAAHHNSQIPFNFIKYLPGILTTLAFVMLNSLDWGMLSADSMTYHGGSDVACRARTFVLFCVLMAVGAFVGSILVLTHSYVGNAFGESTWPGVAILLQNFLLFLSTIIMRIGLIASGPAY</sequence>